<proteinExistence type="predicted"/>
<comment type="caution">
    <text evidence="2">The sequence shown here is derived from an EMBL/GenBank/DDBJ whole genome shotgun (WGS) entry which is preliminary data.</text>
</comment>
<reference evidence="2 3" key="1">
    <citation type="submission" date="2022-10" db="EMBL/GenBank/DDBJ databases">
        <title>Ruegeria sp. nov., isolated from ocean surface water.</title>
        <authorList>
            <person name="He W."/>
            <person name="Wang L."/>
            <person name="Zhang D.-F."/>
        </authorList>
    </citation>
    <scope>NUCLEOTIDE SEQUENCE [LARGE SCALE GENOMIC DNA]</scope>
    <source>
        <strain evidence="2 3">WL0004</strain>
    </source>
</reference>
<sequence length="169" mass="17447">MPDHAAGLRGGFRFEYGVLNETDWLGRAGLLSSLEPCRAGAASAILVLDASGSMWGQIEGAAKIEIACRIASDLLATLPADQPLGLMVYGHRRKGGCSDIKTLALPAPGNRTAIAEAVAGLKPKGKTPMLDAVRQAAEALRYTEEKAIVILVSGGSSPATPPPAPPSPH</sequence>
<dbReference type="Pfam" id="PF13519">
    <property type="entry name" value="VWA_2"/>
    <property type="match status" value="1"/>
</dbReference>
<evidence type="ECO:0000313" key="3">
    <source>
        <dbReference type="Proteomes" id="UP001321014"/>
    </source>
</evidence>
<name>A0ABT2WWQ0_9RHOB</name>
<dbReference type="SUPFAM" id="SSF53300">
    <property type="entry name" value="vWA-like"/>
    <property type="match status" value="1"/>
</dbReference>
<accession>A0ABT2WWQ0</accession>
<dbReference type="CDD" id="cd00198">
    <property type="entry name" value="vWFA"/>
    <property type="match status" value="1"/>
</dbReference>
<dbReference type="RefSeq" id="WP_263390189.1">
    <property type="nucleotide sequence ID" value="NZ_JAOVQN010000034.1"/>
</dbReference>
<organism evidence="2 3">
    <name type="scientific">Ruegeria marisflavi</name>
    <dbReference type="NCBI Taxonomy" id="2984152"/>
    <lineage>
        <taxon>Bacteria</taxon>
        <taxon>Pseudomonadati</taxon>
        <taxon>Pseudomonadota</taxon>
        <taxon>Alphaproteobacteria</taxon>
        <taxon>Rhodobacterales</taxon>
        <taxon>Roseobacteraceae</taxon>
        <taxon>Ruegeria</taxon>
    </lineage>
</organism>
<protein>
    <submittedName>
        <fullName evidence="2">VWA domain-containing protein</fullName>
    </submittedName>
</protein>
<feature type="domain" description="VWFA" evidence="1">
    <location>
        <begin position="45"/>
        <end position="155"/>
    </location>
</feature>
<dbReference type="InterPro" id="IPR036465">
    <property type="entry name" value="vWFA_dom_sf"/>
</dbReference>
<evidence type="ECO:0000259" key="1">
    <source>
        <dbReference type="Pfam" id="PF13519"/>
    </source>
</evidence>
<evidence type="ECO:0000313" key="2">
    <source>
        <dbReference type="EMBL" id="MCU9840317.1"/>
    </source>
</evidence>
<gene>
    <name evidence="2" type="ORF">OEZ49_21400</name>
</gene>
<dbReference type="Proteomes" id="UP001321014">
    <property type="component" value="Unassembled WGS sequence"/>
</dbReference>
<keyword evidence="3" id="KW-1185">Reference proteome</keyword>
<dbReference type="InterPro" id="IPR002035">
    <property type="entry name" value="VWF_A"/>
</dbReference>
<dbReference type="Gene3D" id="3.40.50.410">
    <property type="entry name" value="von Willebrand factor, type A domain"/>
    <property type="match status" value="1"/>
</dbReference>
<dbReference type="EMBL" id="JAOVQN010000034">
    <property type="protein sequence ID" value="MCU9840317.1"/>
    <property type="molecule type" value="Genomic_DNA"/>
</dbReference>